<name>A0A172WMF4_STUST</name>
<dbReference type="EMBL" id="CP015641">
    <property type="protein sequence ID" value="ANF24648.1"/>
    <property type="molecule type" value="Genomic_DNA"/>
</dbReference>
<dbReference type="Proteomes" id="UP000077787">
    <property type="component" value="Chromosome"/>
</dbReference>
<proteinExistence type="predicted"/>
<evidence type="ECO:0000313" key="2">
    <source>
        <dbReference type="Proteomes" id="UP000077787"/>
    </source>
</evidence>
<accession>A0A172WMF4</accession>
<sequence>MHVGLVEVVGLQFASVQRAYPTEHIGGLKPTLQASPARDARGGHVYFARPDDAVLDALDHLFEEGR</sequence>
<gene>
    <name evidence="1" type="ORF">PS273GM_05520</name>
</gene>
<reference evidence="1 2" key="1">
    <citation type="submission" date="2016-05" db="EMBL/GenBank/DDBJ databases">
        <title>Genome sequence of Pseudomonas stutzeri 273 and identification of the exopolysaccharide biosynthesis locus.</title>
        <authorList>
            <person name="Wu S."/>
            <person name="Sun C."/>
        </authorList>
    </citation>
    <scope>NUCLEOTIDE SEQUENCE [LARGE SCALE GENOMIC DNA]</scope>
    <source>
        <strain evidence="1 2">273</strain>
    </source>
</reference>
<evidence type="ECO:0000313" key="1">
    <source>
        <dbReference type="EMBL" id="ANF24648.1"/>
    </source>
</evidence>
<organism evidence="1 2">
    <name type="scientific">Stutzerimonas stutzeri</name>
    <name type="common">Pseudomonas stutzeri</name>
    <dbReference type="NCBI Taxonomy" id="316"/>
    <lineage>
        <taxon>Bacteria</taxon>
        <taxon>Pseudomonadati</taxon>
        <taxon>Pseudomonadota</taxon>
        <taxon>Gammaproteobacteria</taxon>
        <taxon>Pseudomonadales</taxon>
        <taxon>Pseudomonadaceae</taxon>
        <taxon>Stutzerimonas</taxon>
    </lineage>
</organism>
<dbReference type="AlphaFoldDB" id="A0A172WMF4"/>
<protein>
    <submittedName>
        <fullName evidence="1">Uncharacterized protein</fullName>
    </submittedName>
</protein>